<name>A0A328EB55_9ASTE</name>
<dbReference type="Proteomes" id="UP000249390">
    <property type="component" value="Unassembled WGS sequence"/>
</dbReference>
<accession>A0A328EB55</accession>
<gene>
    <name evidence="1" type="ORF">DM860_004389</name>
</gene>
<evidence type="ECO:0008006" key="3">
    <source>
        <dbReference type="Google" id="ProtNLM"/>
    </source>
</evidence>
<sequence length="106" mass="11768">MTSLRYQGYLRCPAKYQKHLLDTLQKRDIAVDEGVPLPWGIGAILFPSLASTNPEYICEAFLIVDVVLGEENAIKSALIQAHSANAQQVRCMSDCSAMVEYIHGNR</sequence>
<organism evidence="1 2">
    <name type="scientific">Cuscuta australis</name>
    <dbReference type="NCBI Taxonomy" id="267555"/>
    <lineage>
        <taxon>Eukaryota</taxon>
        <taxon>Viridiplantae</taxon>
        <taxon>Streptophyta</taxon>
        <taxon>Embryophyta</taxon>
        <taxon>Tracheophyta</taxon>
        <taxon>Spermatophyta</taxon>
        <taxon>Magnoliopsida</taxon>
        <taxon>eudicotyledons</taxon>
        <taxon>Gunneridae</taxon>
        <taxon>Pentapetalae</taxon>
        <taxon>asterids</taxon>
        <taxon>lamiids</taxon>
        <taxon>Solanales</taxon>
        <taxon>Convolvulaceae</taxon>
        <taxon>Cuscuteae</taxon>
        <taxon>Cuscuta</taxon>
        <taxon>Cuscuta subgen. Grammica</taxon>
        <taxon>Cuscuta sect. Cleistogrammica</taxon>
    </lineage>
</organism>
<dbReference type="AlphaFoldDB" id="A0A328EB55"/>
<dbReference type="EMBL" id="NQVE01000015">
    <property type="protein sequence ID" value="RAL53918.1"/>
    <property type="molecule type" value="Genomic_DNA"/>
</dbReference>
<evidence type="ECO:0000313" key="2">
    <source>
        <dbReference type="Proteomes" id="UP000249390"/>
    </source>
</evidence>
<proteinExistence type="predicted"/>
<evidence type="ECO:0000313" key="1">
    <source>
        <dbReference type="EMBL" id="RAL53918.1"/>
    </source>
</evidence>
<comment type="caution">
    <text evidence="1">The sequence shown here is derived from an EMBL/GenBank/DDBJ whole genome shotgun (WGS) entry which is preliminary data.</text>
</comment>
<protein>
    <recommendedName>
        <fullName evidence="3">RNase H type-1 domain-containing protein</fullName>
    </recommendedName>
</protein>
<reference evidence="1 2" key="1">
    <citation type="submission" date="2018-06" db="EMBL/GenBank/DDBJ databases">
        <title>The Genome of Cuscuta australis (Dodder) Provides Insight into the Evolution of Plant Parasitism.</title>
        <authorList>
            <person name="Liu H."/>
        </authorList>
    </citation>
    <scope>NUCLEOTIDE SEQUENCE [LARGE SCALE GENOMIC DNA]</scope>
    <source>
        <strain evidence="2">cv. Yunnan</strain>
        <tissue evidence="1">Vines</tissue>
    </source>
</reference>
<keyword evidence="2" id="KW-1185">Reference proteome</keyword>